<evidence type="ECO:0000313" key="1">
    <source>
        <dbReference type="EMBL" id="TKV71875.1"/>
    </source>
</evidence>
<accession>A0A4V6CV52</accession>
<name>A0A4V6CV52_BRAEL</name>
<organism evidence="1 2">
    <name type="scientific">Bradyrhizobium elkanii</name>
    <dbReference type="NCBI Taxonomy" id="29448"/>
    <lineage>
        <taxon>Bacteria</taxon>
        <taxon>Pseudomonadati</taxon>
        <taxon>Pseudomonadota</taxon>
        <taxon>Alphaproteobacteria</taxon>
        <taxon>Hyphomicrobiales</taxon>
        <taxon>Nitrobacteraceae</taxon>
        <taxon>Bradyrhizobium</taxon>
    </lineage>
</organism>
<dbReference type="RefSeq" id="WP_137483627.1">
    <property type="nucleotide sequence ID" value="NZ_SZZP01000039.1"/>
</dbReference>
<dbReference type="Proteomes" id="UP000305095">
    <property type="component" value="Unassembled WGS sequence"/>
</dbReference>
<proteinExistence type="predicted"/>
<sequence>MRTAIASKIDRNATVIGRELARRGVDILLDVEDGNALVRCQVSSALAAAMLVPLGGEAVGQFRPLAGNMVEIDAAVTLATAQEMLTARAEALAGSIRLH</sequence>
<protein>
    <submittedName>
        <fullName evidence="1">Uncharacterized protein</fullName>
    </submittedName>
</protein>
<dbReference type="EMBL" id="SZZP01000039">
    <property type="protein sequence ID" value="TKV71875.1"/>
    <property type="molecule type" value="Genomic_DNA"/>
</dbReference>
<evidence type="ECO:0000313" key="2">
    <source>
        <dbReference type="Proteomes" id="UP000305095"/>
    </source>
</evidence>
<dbReference type="AlphaFoldDB" id="A0A4V6CV52"/>
<reference evidence="1 2" key="1">
    <citation type="submission" date="2019-05" db="EMBL/GenBank/DDBJ databases">
        <title>Draft Genome of Bradyrhizobium elkanii strain SEMIA 938, Used in Commercial Inoculants for Lupinus spp. in Brazil.</title>
        <authorList>
            <person name="Hungria M."/>
            <person name="Delamuta J.R.M."/>
            <person name="Ribeiro R.A."/>
            <person name="Nogueira M.A."/>
        </authorList>
    </citation>
    <scope>NUCLEOTIDE SEQUENCE [LARGE SCALE GENOMIC DNA]</scope>
    <source>
        <strain evidence="1 2">Semia 938</strain>
    </source>
</reference>
<gene>
    <name evidence="1" type="ORF">FDV58_38010</name>
</gene>
<comment type="caution">
    <text evidence="1">The sequence shown here is derived from an EMBL/GenBank/DDBJ whole genome shotgun (WGS) entry which is preliminary data.</text>
</comment>